<dbReference type="Pfam" id="PF02452">
    <property type="entry name" value="PemK_toxin"/>
    <property type="match status" value="1"/>
</dbReference>
<evidence type="ECO:0000313" key="2">
    <source>
        <dbReference type="Proteomes" id="UP000033632"/>
    </source>
</evidence>
<dbReference type="InterPro" id="IPR003477">
    <property type="entry name" value="PemK-like"/>
</dbReference>
<dbReference type="EMBL" id="JZEX01000097">
    <property type="protein sequence ID" value="KKB12009.1"/>
    <property type="molecule type" value="Genomic_DNA"/>
</dbReference>
<dbReference type="PATRIC" id="fig|443610.3.peg.64"/>
<dbReference type="AlphaFoldDB" id="A0A0F5FT15"/>
<dbReference type="STRING" id="443610.VE25_09490"/>
<sequence length="109" mass="11750">MRRGDLVTVVVQGDFGKPRPALVIQSDAFGEDITFNVTVLLITSTLIEAPVLRITVEPTPGNGLREISQIMIDKVMTVRRDKIGPVIGRMDGPTMFAVNGALSVFLAIA</sequence>
<dbReference type="GO" id="GO:0003677">
    <property type="term" value="F:DNA binding"/>
    <property type="evidence" value="ECO:0007669"/>
    <property type="project" value="InterPro"/>
</dbReference>
<dbReference type="OrthoDB" id="3196747at2"/>
<evidence type="ECO:0000313" key="1">
    <source>
        <dbReference type="EMBL" id="KKB12009.1"/>
    </source>
</evidence>
<dbReference type="Gene3D" id="2.30.30.110">
    <property type="match status" value="1"/>
</dbReference>
<dbReference type="RefSeq" id="WP_046108375.1">
    <property type="nucleotide sequence ID" value="NZ_JZEX01000097.1"/>
</dbReference>
<name>A0A0F5FT15_9HYPH</name>
<dbReference type="Proteomes" id="UP000033632">
    <property type="component" value="Unassembled WGS sequence"/>
</dbReference>
<dbReference type="SUPFAM" id="SSF50118">
    <property type="entry name" value="Cell growth inhibitor/plasmid maintenance toxic component"/>
    <property type="match status" value="1"/>
</dbReference>
<comment type="caution">
    <text evidence="1">The sequence shown here is derived from an EMBL/GenBank/DDBJ whole genome shotgun (WGS) entry which is preliminary data.</text>
</comment>
<proteinExistence type="predicted"/>
<keyword evidence="2" id="KW-1185">Reference proteome</keyword>
<protein>
    <submittedName>
        <fullName evidence="1">Growth inhibitor PemK</fullName>
    </submittedName>
</protein>
<reference evidence="1 2" key="1">
    <citation type="submission" date="2015-03" db="EMBL/GenBank/DDBJ databases">
        <authorList>
            <person name="Hassan Y.I."/>
            <person name="Lepp D."/>
            <person name="Li X.-Z."/>
            <person name="Zhou T."/>
        </authorList>
    </citation>
    <scope>NUCLEOTIDE SEQUENCE [LARGE SCALE GENOMIC DNA]</scope>
    <source>
        <strain evidence="1 2">BD-c194</strain>
    </source>
</reference>
<organism evidence="1 2">
    <name type="scientific">Devosia geojensis</name>
    <dbReference type="NCBI Taxonomy" id="443610"/>
    <lineage>
        <taxon>Bacteria</taxon>
        <taxon>Pseudomonadati</taxon>
        <taxon>Pseudomonadota</taxon>
        <taxon>Alphaproteobacteria</taxon>
        <taxon>Hyphomicrobiales</taxon>
        <taxon>Devosiaceae</taxon>
        <taxon>Devosia</taxon>
    </lineage>
</organism>
<gene>
    <name evidence="1" type="ORF">VE25_09490</name>
</gene>
<dbReference type="InterPro" id="IPR011067">
    <property type="entry name" value="Plasmid_toxin/cell-grow_inhib"/>
</dbReference>
<accession>A0A0F5FT15</accession>